<dbReference type="Proteomes" id="UP001519287">
    <property type="component" value="Unassembled WGS sequence"/>
</dbReference>
<gene>
    <name evidence="4" type="ORF">J2Z66_006437</name>
</gene>
<feature type="compositionally biased region" description="Low complexity" evidence="1">
    <location>
        <begin position="41"/>
        <end position="51"/>
    </location>
</feature>
<accession>A0ABS4J4M7</accession>
<evidence type="ECO:0000313" key="5">
    <source>
        <dbReference type="Proteomes" id="UP001519287"/>
    </source>
</evidence>
<comment type="caution">
    <text evidence="4">The sequence shown here is derived from an EMBL/GenBank/DDBJ whole genome shotgun (WGS) entry which is preliminary data.</text>
</comment>
<keyword evidence="5" id="KW-1185">Reference proteome</keyword>
<feature type="chain" id="PRO_5045363747" description="GerMN domain-containing protein" evidence="2">
    <location>
        <begin position="19"/>
        <end position="195"/>
    </location>
</feature>
<feature type="signal peptide" evidence="2">
    <location>
        <begin position="1"/>
        <end position="18"/>
    </location>
</feature>
<proteinExistence type="predicted"/>
<evidence type="ECO:0000256" key="2">
    <source>
        <dbReference type="SAM" id="SignalP"/>
    </source>
</evidence>
<dbReference type="PROSITE" id="PS51257">
    <property type="entry name" value="PROKAR_LIPOPROTEIN"/>
    <property type="match status" value="1"/>
</dbReference>
<protein>
    <recommendedName>
        <fullName evidence="3">GerMN domain-containing protein</fullName>
    </recommendedName>
</protein>
<evidence type="ECO:0000259" key="3">
    <source>
        <dbReference type="Pfam" id="PF10646"/>
    </source>
</evidence>
<evidence type="ECO:0000313" key="4">
    <source>
        <dbReference type="EMBL" id="MBP1994797.1"/>
    </source>
</evidence>
<reference evidence="4 5" key="1">
    <citation type="submission" date="2021-03" db="EMBL/GenBank/DDBJ databases">
        <title>Genomic Encyclopedia of Type Strains, Phase IV (KMG-IV): sequencing the most valuable type-strain genomes for metagenomic binning, comparative biology and taxonomic classification.</title>
        <authorList>
            <person name="Goeker M."/>
        </authorList>
    </citation>
    <scope>NUCLEOTIDE SEQUENCE [LARGE SCALE GENOMIC DNA]</scope>
    <source>
        <strain evidence="4 5">DSM 26048</strain>
    </source>
</reference>
<dbReference type="InterPro" id="IPR019606">
    <property type="entry name" value="GerMN"/>
</dbReference>
<sequence>MRKRLFQGMLLTGVIVLAAAGCAKNEKPLTPAQPQETAVSTPITPEQTPVPTQEPTPEPTPEMKRKAVKLYYTDSEITKLIEKDAEITYAKDEDVYAAALEALKESDDTSLVSLFKDITFKVSGDVKEKGELKVDLIFGPDAQLGSMGESYFLQAIHKTVFQFPEVKSLYITKDGQQVESLMGHVDFPYPIKRVD</sequence>
<feature type="domain" description="GerMN" evidence="3">
    <location>
        <begin position="69"/>
        <end position="179"/>
    </location>
</feature>
<feature type="region of interest" description="Disordered" evidence="1">
    <location>
        <begin position="27"/>
        <end position="64"/>
    </location>
</feature>
<evidence type="ECO:0000256" key="1">
    <source>
        <dbReference type="SAM" id="MobiDB-lite"/>
    </source>
</evidence>
<dbReference type="EMBL" id="JAGGLB010000028">
    <property type="protein sequence ID" value="MBP1994797.1"/>
    <property type="molecule type" value="Genomic_DNA"/>
</dbReference>
<dbReference type="RefSeq" id="WP_209976625.1">
    <property type="nucleotide sequence ID" value="NZ_JAGGLB010000028.1"/>
</dbReference>
<keyword evidence="2" id="KW-0732">Signal</keyword>
<name>A0ABS4J4M7_9BACL</name>
<dbReference type="Pfam" id="PF10646">
    <property type="entry name" value="Germane"/>
    <property type="match status" value="1"/>
</dbReference>
<organism evidence="4 5">
    <name type="scientific">Paenibacillus eucommiae</name>
    <dbReference type="NCBI Taxonomy" id="1355755"/>
    <lineage>
        <taxon>Bacteria</taxon>
        <taxon>Bacillati</taxon>
        <taxon>Bacillota</taxon>
        <taxon>Bacilli</taxon>
        <taxon>Bacillales</taxon>
        <taxon>Paenibacillaceae</taxon>
        <taxon>Paenibacillus</taxon>
    </lineage>
</organism>